<gene>
    <name evidence="1" type="ORF">AVEN_11760_1</name>
</gene>
<keyword evidence="2" id="KW-1185">Reference proteome</keyword>
<dbReference type="AlphaFoldDB" id="A0A4Y2HY54"/>
<comment type="caution">
    <text evidence="1">The sequence shown here is derived from an EMBL/GenBank/DDBJ whole genome shotgun (WGS) entry which is preliminary data.</text>
</comment>
<sequence length="89" mass="10120">MRCLNKIKFNQGATSVVLYGYPKDLPEKSAKTTERFRRDKRHTAPDMVFRRLIAMLSVKLESEGFLVKQVTEDADHLVVTSAVVAAEEH</sequence>
<evidence type="ECO:0000313" key="1">
    <source>
        <dbReference type="EMBL" id="GBM70175.1"/>
    </source>
</evidence>
<reference evidence="1 2" key="1">
    <citation type="journal article" date="2019" name="Sci. Rep.">
        <title>Orb-weaving spider Araneus ventricosus genome elucidates the spidroin gene catalogue.</title>
        <authorList>
            <person name="Kono N."/>
            <person name="Nakamura H."/>
            <person name="Ohtoshi R."/>
            <person name="Moran D.A.P."/>
            <person name="Shinohara A."/>
            <person name="Yoshida Y."/>
            <person name="Fujiwara M."/>
            <person name="Mori M."/>
            <person name="Tomita M."/>
            <person name="Arakawa K."/>
        </authorList>
    </citation>
    <scope>NUCLEOTIDE SEQUENCE [LARGE SCALE GENOMIC DNA]</scope>
</reference>
<accession>A0A4Y2HY54</accession>
<evidence type="ECO:0000313" key="2">
    <source>
        <dbReference type="Proteomes" id="UP000499080"/>
    </source>
</evidence>
<organism evidence="1 2">
    <name type="scientific">Araneus ventricosus</name>
    <name type="common">Orbweaver spider</name>
    <name type="synonym">Epeira ventricosa</name>
    <dbReference type="NCBI Taxonomy" id="182803"/>
    <lineage>
        <taxon>Eukaryota</taxon>
        <taxon>Metazoa</taxon>
        <taxon>Ecdysozoa</taxon>
        <taxon>Arthropoda</taxon>
        <taxon>Chelicerata</taxon>
        <taxon>Arachnida</taxon>
        <taxon>Araneae</taxon>
        <taxon>Araneomorphae</taxon>
        <taxon>Entelegynae</taxon>
        <taxon>Araneoidea</taxon>
        <taxon>Araneidae</taxon>
        <taxon>Araneus</taxon>
    </lineage>
</organism>
<protein>
    <submittedName>
        <fullName evidence="1">Uncharacterized protein</fullName>
    </submittedName>
</protein>
<name>A0A4Y2HY54_ARAVE</name>
<proteinExistence type="predicted"/>
<dbReference type="EMBL" id="BGPR01002234">
    <property type="protein sequence ID" value="GBM70175.1"/>
    <property type="molecule type" value="Genomic_DNA"/>
</dbReference>
<dbReference type="Proteomes" id="UP000499080">
    <property type="component" value="Unassembled WGS sequence"/>
</dbReference>